<feature type="compositionally biased region" description="Polar residues" evidence="1">
    <location>
        <begin position="12"/>
        <end position="23"/>
    </location>
</feature>
<evidence type="ECO:0000313" key="3">
    <source>
        <dbReference type="EMBL" id="MCZ0857107.1"/>
    </source>
</evidence>
<gene>
    <name evidence="3" type="ORF">OHJ16_03470</name>
</gene>
<keyword evidence="2" id="KW-1133">Transmembrane helix</keyword>
<reference evidence="3" key="1">
    <citation type="submission" date="2022-10" db="EMBL/GenBank/DDBJ databases">
        <title>Genome sequence of Actinomyces israelii ATCC 10048.</title>
        <authorList>
            <person name="Watt R.M."/>
            <person name="Tong W.M."/>
        </authorList>
    </citation>
    <scope>NUCLEOTIDE SEQUENCE</scope>
    <source>
        <strain evidence="3">ATCC 10048</strain>
    </source>
</reference>
<proteinExistence type="predicted"/>
<evidence type="ECO:0000256" key="1">
    <source>
        <dbReference type="SAM" id="MobiDB-lite"/>
    </source>
</evidence>
<feature type="compositionally biased region" description="Low complexity" evidence="1">
    <location>
        <begin position="135"/>
        <end position="165"/>
    </location>
</feature>
<keyword evidence="2" id="KW-0472">Membrane</keyword>
<evidence type="ECO:0000256" key="2">
    <source>
        <dbReference type="SAM" id="Phobius"/>
    </source>
</evidence>
<keyword evidence="4" id="KW-1185">Reference proteome</keyword>
<feature type="region of interest" description="Disordered" evidence="1">
    <location>
        <begin position="1"/>
        <end position="23"/>
    </location>
</feature>
<accession>A0ABT4I5U0</accession>
<evidence type="ECO:0008006" key="5">
    <source>
        <dbReference type="Google" id="ProtNLM"/>
    </source>
</evidence>
<comment type="caution">
    <text evidence="3">The sequence shown here is derived from an EMBL/GenBank/DDBJ whole genome shotgun (WGS) entry which is preliminary data.</text>
</comment>
<feature type="region of interest" description="Disordered" evidence="1">
    <location>
        <begin position="135"/>
        <end position="181"/>
    </location>
</feature>
<keyword evidence="2" id="KW-0812">Transmembrane</keyword>
<feature type="transmembrane region" description="Helical" evidence="2">
    <location>
        <begin position="193"/>
        <end position="216"/>
    </location>
</feature>
<protein>
    <recommendedName>
        <fullName evidence="5">DNA-directed RNA polymerase II</fullName>
    </recommendedName>
</protein>
<name>A0ABT4I5U0_9ACTO</name>
<dbReference type="RefSeq" id="WP_268916760.1">
    <property type="nucleotide sequence ID" value="NZ_JAPTMY010000005.1"/>
</dbReference>
<evidence type="ECO:0000313" key="4">
    <source>
        <dbReference type="Proteomes" id="UP001072034"/>
    </source>
</evidence>
<sequence>MAHPLASAAESGDSTTGTASTVSPSTVAVGGTLTYTLSGFPPGATIQISVDDGMLSAQEAIGAATINKDGVTSGAVELPGYVAKGSHWLRFDVSAGRDIPTNEVRTLDYTNKSPYFTVGDVTIIGGSATTSATASESAPAADSTPFDSGAADSATAGSETAGAETGDSRTTQVEIVSGGRETQPAVEIRDSTFPYVGASLFLLALLLVLLAAAVVLNRRRRAAREMSGE</sequence>
<dbReference type="EMBL" id="JAPTMY010000005">
    <property type="protein sequence ID" value="MCZ0857107.1"/>
    <property type="molecule type" value="Genomic_DNA"/>
</dbReference>
<organism evidence="3 4">
    <name type="scientific">Actinomyces israelii</name>
    <dbReference type="NCBI Taxonomy" id="1659"/>
    <lineage>
        <taxon>Bacteria</taxon>
        <taxon>Bacillati</taxon>
        <taxon>Actinomycetota</taxon>
        <taxon>Actinomycetes</taxon>
        <taxon>Actinomycetales</taxon>
        <taxon>Actinomycetaceae</taxon>
        <taxon>Actinomyces</taxon>
    </lineage>
</organism>
<dbReference type="Proteomes" id="UP001072034">
    <property type="component" value="Unassembled WGS sequence"/>
</dbReference>